<dbReference type="Pfam" id="PF00583">
    <property type="entry name" value="Acetyltransf_1"/>
    <property type="match status" value="1"/>
</dbReference>
<dbReference type="SUPFAM" id="SSF55729">
    <property type="entry name" value="Acyl-CoA N-acyltransferases (Nat)"/>
    <property type="match status" value="1"/>
</dbReference>
<dbReference type="AlphaFoldDB" id="A0A399EDV4"/>
<evidence type="ECO:0000256" key="1">
    <source>
        <dbReference type="ARBA" id="ARBA00022679"/>
    </source>
</evidence>
<keyword evidence="5" id="KW-1185">Reference proteome</keyword>
<dbReference type="PANTHER" id="PTHR43877:SF1">
    <property type="entry name" value="ACETYLTRANSFERASE"/>
    <property type="match status" value="1"/>
</dbReference>
<dbReference type="CDD" id="cd04301">
    <property type="entry name" value="NAT_SF"/>
    <property type="match status" value="1"/>
</dbReference>
<gene>
    <name evidence="4" type="primary">ttr</name>
    <name evidence="4" type="ORF">Mterra_03359</name>
</gene>
<evidence type="ECO:0000259" key="3">
    <source>
        <dbReference type="PROSITE" id="PS51186"/>
    </source>
</evidence>
<dbReference type="Gene3D" id="3.40.630.30">
    <property type="match status" value="1"/>
</dbReference>
<evidence type="ECO:0000256" key="2">
    <source>
        <dbReference type="ARBA" id="ARBA00023315"/>
    </source>
</evidence>
<dbReference type="PROSITE" id="PS51186">
    <property type="entry name" value="GNAT"/>
    <property type="match status" value="1"/>
</dbReference>
<dbReference type="InterPro" id="IPR050832">
    <property type="entry name" value="Bact_Acetyltransf"/>
</dbReference>
<dbReference type="RefSeq" id="WP_119316274.1">
    <property type="nucleotide sequence ID" value="NZ_QXDL01000202.1"/>
</dbReference>
<dbReference type="GO" id="GO:0016747">
    <property type="term" value="F:acyltransferase activity, transferring groups other than amino-acyl groups"/>
    <property type="evidence" value="ECO:0007669"/>
    <property type="project" value="InterPro"/>
</dbReference>
<comment type="caution">
    <text evidence="4">The sequence shown here is derived from an EMBL/GenBank/DDBJ whole genome shotgun (WGS) entry which is preliminary data.</text>
</comment>
<sequence>MVQIERLTPRDAETALPALAELLKDAVDGGASVSFLPPLPLEEAARFWRQALQAMAEGQRVVLVARLEGALVGVVTLDLARVPNGAHRAEVQKLLVHSRARGQGIGERLMRAVEEAALEAGRTLLVLDTCRGYTAERLYRRLGWVEAGVIPNFALEPNGYCDTVIFYKQLAAPPPRA</sequence>
<organism evidence="4 5">
    <name type="scientific">Calidithermus terrae</name>
    <dbReference type="NCBI Taxonomy" id="1408545"/>
    <lineage>
        <taxon>Bacteria</taxon>
        <taxon>Thermotogati</taxon>
        <taxon>Deinococcota</taxon>
        <taxon>Deinococci</taxon>
        <taxon>Thermales</taxon>
        <taxon>Thermaceae</taxon>
        <taxon>Calidithermus</taxon>
    </lineage>
</organism>
<protein>
    <submittedName>
        <fullName evidence="4">Acetyltransferase</fullName>
        <ecNumber evidence="4">2.3.1.-</ecNumber>
    </submittedName>
</protein>
<accession>A0A399EDV4</accession>
<feature type="domain" description="N-acetyltransferase" evidence="3">
    <location>
        <begin position="2"/>
        <end position="171"/>
    </location>
</feature>
<evidence type="ECO:0000313" key="4">
    <source>
        <dbReference type="EMBL" id="RIH81140.1"/>
    </source>
</evidence>
<name>A0A399EDV4_9DEIN</name>
<dbReference type="EMBL" id="QXDL01000202">
    <property type="protein sequence ID" value="RIH81140.1"/>
    <property type="molecule type" value="Genomic_DNA"/>
</dbReference>
<evidence type="ECO:0000313" key="5">
    <source>
        <dbReference type="Proteomes" id="UP000265715"/>
    </source>
</evidence>
<reference evidence="4 5" key="1">
    <citation type="submission" date="2018-08" db="EMBL/GenBank/DDBJ databases">
        <title>Meiothermus terrae DSM 26712 genome sequencing project.</title>
        <authorList>
            <person name="Da Costa M.S."/>
            <person name="Albuquerque L."/>
            <person name="Raposo P."/>
            <person name="Froufe H.J.C."/>
            <person name="Barroso C.S."/>
            <person name="Egas C."/>
        </authorList>
    </citation>
    <scope>NUCLEOTIDE SEQUENCE [LARGE SCALE GENOMIC DNA]</scope>
    <source>
        <strain evidence="4 5">DSM 26712</strain>
    </source>
</reference>
<dbReference type="PANTHER" id="PTHR43877">
    <property type="entry name" value="AMINOALKYLPHOSPHONATE N-ACETYLTRANSFERASE-RELATED-RELATED"/>
    <property type="match status" value="1"/>
</dbReference>
<dbReference type="OrthoDB" id="3389160at2"/>
<keyword evidence="2 4" id="KW-0012">Acyltransferase</keyword>
<dbReference type="Proteomes" id="UP000265715">
    <property type="component" value="Unassembled WGS sequence"/>
</dbReference>
<dbReference type="EC" id="2.3.1.-" evidence="4"/>
<dbReference type="InterPro" id="IPR000182">
    <property type="entry name" value="GNAT_dom"/>
</dbReference>
<keyword evidence="1 4" id="KW-0808">Transferase</keyword>
<dbReference type="InterPro" id="IPR016181">
    <property type="entry name" value="Acyl_CoA_acyltransferase"/>
</dbReference>
<proteinExistence type="predicted"/>